<feature type="transmembrane region" description="Helical" evidence="1">
    <location>
        <begin position="36"/>
        <end position="57"/>
    </location>
</feature>
<dbReference type="InterPro" id="IPR038770">
    <property type="entry name" value="Na+/solute_symporter_sf"/>
</dbReference>
<feature type="transmembrane region" description="Helical" evidence="1">
    <location>
        <begin position="125"/>
        <end position="143"/>
    </location>
</feature>
<feature type="transmembrane region" description="Helical" evidence="1">
    <location>
        <begin position="6"/>
        <end position="24"/>
    </location>
</feature>
<evidence type="ECO:0008006" key="3">
    <source>
        <dbReference type="Google" id="ProtNLM"/>
    </source>
</evidence>
<organism evidence="2">
    <name type="scientific">marine sediment metagenome</name>
    <dbReference type="NCBI Taxonomy" id="412755"/>
    <lineage>
        <taxon>unclassified sequences</taxon>
        <taxon>metagenomes</taxon>
        <taxon>ecological metagenomes</taxon>
    </lineage>
</organism>
<feature type="transmembrane region" description="Helical" evidence="1">
    <location>
        <begin position="94"/>
        <end position="119"/>
    </location>
</feature>
<feature type="non-terminal residue" evidence="2">
    <location>
        <position position="1"/>
    </location>
</feature>
<dbReference type="AlphaFoldDB" id="X1G8Z2"/>
<evidence type="ECO:0000256" key="1">
    <source>
        <dbReference type="SAM" id="Phobius"/>
    </source>
</evidence>
<keyword evidence="1" id="KW-0472">Membrane</keyword>
<comment type="caution">
    <text evidence="2">The sequence shown here is derived from an EMBL/GenBank/DDBJ whole genome shotgun (WGS) entry which is preliminary data.</text>
</comment>
<evidence type="ECO:0000313" key="2">
    <source>
        <dbReference type="EMBL" id="GAH29468.1"/>
    </source>
</evidence>
<feature type="transmembrane region" description="Helical" evidence="1">
    <location>
        <begin position="63"/>
        <end position="82"/>
    </location>
</feature>
<dbReference type="Gene3D" id="1.20.1530.20">
    <property type="match status" value="1"/>
</dbReference>
<accession>X1G8Z2</accession>
<reference evidence="2" key="1">
    <citation type="journal article" date="2014" name="Front. Microbiol.">
        <title>High frequency of phylogenetically diverse reductive dehalogenase-homologous genes in deep subseafloor sedimentary metagenomes.</title>
        <authorList>
            <person name="Kawai M."/>
            <person name="Futagami T."/>
            <person name="Toyoda A."/>
            <person name="Takaki Y."/>
            <person name="Nishi S."/>
            <person name="Hori S."/>
            <person name="Arai W."/>
            <person name="Tsubouchi T."/>
            <person name="Morono Y."/>
            <person name="Uchiyama I."/>
            <person name="Ito T."/>
            <person name="Fujiyama A."/>
            <person name="Inagaki F."/>
            <person name="Takami H."/>
        </authorList>
    </citation>
    <scope>NUCLEOTIDE SEQUENCE</scope>
    <source>
        <strain evidence="2">Expedition CK06-06</strain>
    </source>
</reference>
<protein>
    <recommendedName>
        <fullName evidence="3">Bile acid:sodium symporter</fullName>
    </recommendedName>
</protein>
<proteinExistence type="predicted"/>
<gene>
    <name evidence="2" type="ORF">S03H2_05962</name>
</gene>
<keyword evidence="1" id="KW-0812">Transmembrane</keyword>
<dbReference type="EMBL" id="BARU01002545">
    <property type="protein sequence ID" value="GAH29468.1"/>
    <property type="molecule type" value="Genomic_DNA"/>
</dbReference>
<sequence>LRLIIVFTELIIAPLILSQIFIRTKIDKYILRFRGPIVNWGLFVVIFTVIGLNRSVFFNDPITLGKISLICFVTVIGLGLLYEFLTKKLKVDRSLYSCIMLLGTIKNGGFAAATALALFGDKASLPSAIVSVFLIIFLLYLSFRARKKYYN</sequence>
<name>X1G8Z2_9ZZZZ</name>
<keyword evidence="1" id="KW-1133">Transmembrane helix</keyword>